<keyword evidence="2" id="KW-1185">Reference proteome</keyword>
<evidence type="ECO:0000313" key="1">
    <source>
        <dbReference type="EMBL" id="KAK5632061.1"/>
    </source>
</evidence>
<accession>A0AAN7ZAM7</accession>
<gene>
    <name evidence="1" type="ORF">RRF57_007775</name>
</gene>
<comment type="caution">
    <text evidence="1">The sequence shown here is derived from an EMBL/GenBank/DDBJ whole genome shotgun (WGS) entry which is preliminary data.</text>
</comment>
<reference evidence="1 2" key="1">
    <citation type="submission" date="2023-10" db="EMBL/GenBank/DDBJ databases">
        <title>Draft genome sequence of Xylaria bambusicola isolate GMP-LS, the root and basal stem rot pathogen of sugarcane in Indonesia.</title>
        <authorList>
            <person name="Selvaraj P."/>
            <person name="Muralishankar V."/>
            <person name="Muruganantham S."/>
            <person name="Sp S."/>
            <person name="Haryani S."/>
            <person name="Lau K.J.X."/>
            <person name="Naqvi N.I."/>
        </authorList>
    </citation>
    <scope>NUCLEOTIDE SEQUENCE [LARGE SCALE GENOMIC DNA]</scope>
    <source>
        <strain evidence="1">GMP-LS</strain>
    </source>
</reference>
<name>A0AAN7ZAM7_9PEZI</name>
<dbReference type="EMBL" id="JAWHQM010000022">
    <property type="protein sequence ID" value="KAK5632061.1"/>
    <property type="molecule type" value="Genomic_DNA"/>
</dbReference>
<sequence>MSHSDETIETIHIVYRQNEKLVEAVQVPIEVCKWNDGLIHTFAASAVVRDLEEAYDEINWLTNMPWLEQQDRLYDLKTEAENISCKWSLVSRWTISFSQNPVTGKTFISRLQ</sequence>
<protein>
    <submittedName>
        <fullName evidence="1">Uncharacterized protein</fullName>
    </submittedName>
</protein>
<dbReference type="Proteomes" id="UP001305414">
    <property type="component" value="Unassembled WGS sequence"/>
</dbReference>
<organism evidence="1 2">
    <name type="scientific">Xylaria bambusicola</name>
    <dbReference type="NCBI Taxonomy" id="326684"/>
    <lineage>
        <taxon>Eukaryota</taxon>
        <taxon>Fungi</taxon>
        <taxon>Dikarya</taxon>
        <taxon>Ascomycota</taxon>
        <taxon>Pezizomycotina</taxon>
        <taxon>Sordariomycetes</taxon>
        <taxon>Xylariomycetidae</taxon>
        <taxon>Xylariales</taxon>
        <taxon>Xylariaceae</taxon>
        <taxon>Xylaria</taxon>
    </lineage>
</organism>
<dbReference type="AlphaFoldDB" id="A0AAN7ZAM7"/>
<proteinExistence type="predicted"/>
<evidence type="ECO:0000313" key="2">
    <source>
        <dbReference type="Proteomes" id="UP001305414"/>
    </source>
</evidence>